<comment type="caution">
    <text evidence="1">The sequence shown here is derived from an EMBL/GenBank/DDBJ whole genome shotgun (WGS) entry which is preliminary data.</text>
</comment>
<dbReference type="Proteomes" id="UP000637774">
    <property type="component" value="Unassembled WGS sequence"/>
</dbReference>
<evidence type="ECO:0000313" key="1">
    <source>
        <dbReference type="EMBL" id="GGH91466.1"/>
    </source>
</evidence>
<gene>
    <name evidence="1" type="ORF">GCM10011495_39640</name>
</gene>
<protein>
    <submittedName>
        <fullName evidence="1">Uncharacterized protein</fullName>
    </submittedName>
</protein>
<dbReference type="EMBL" id="BMGY01000073">
    <property type="protein sequence ID" value="GGH91466.1"/>
    <property type="molecule type" value="Genomic_DNA"/>
</dbReference>
<reference evidence="2" key="1">
    <citation type="journal article" date="2019" name="Int. J. Syst. Evol. Microbiol.">
        <title>The Global Catalogue of Microorganisms (GCM) 10K type strain sequencing project: providing services to taxonomists for standard genome sequencing and annotation.</title>
        <authorList>
            <consortium name="The Broad Institute Genomics Platform"/>
            <consortium name="The Broad Institute Genome Sequencing Center for Infectious Disease"/>
            <person name="Wu L."/>
            <person name="Ma J."/>
        </authorList>
    </citation>
    <scope>NUCLEOTIDE SEQUENCE [LARGE SCALE GENOMIC DNA]</scope>
    <source>
        <strain evidence="2">CGMCC 1.14966</strain>
    </source>
</reference>
<sequence length="125" mass="14127">MGCSHPPPKRLACTQTKELELYVGNISTADTLVRARVVLDDSLLDDRLFVTPRLSSEKRTGVLRICPGTHRLQVQFGQFRKDTALVIAGDQSLFISYDYETYEGAVNGIAVALLNHDYNWYHRID</sequence>
<keyword evidence="2" id="KW-1185">Reference proteome</keyword>
<name>A0ABQ2AL71_9BACT</name>
<accession>A0ABQ2AL71</accession>
<proteinExistence type="predicted"/>
<evidence type="ECO:0000313" key="2">
    <source>
        <dbReference type="Proteomes" id="UP000637774"/>
    </source>
</evidence>
<organism evidence="1 2">
    <name type="scientific">Hymenobacter frigidus</name>
    <dbReference type="NCBI Taxonomy" id="1524095"/>
    <lineage>
        <taxon>Bacteria</taxon>
        <taxon>Pseudomonadati</taxon>
        <taxon>Bacteroidota</taxon>
        <taxon>Cytophagia</taxon>
        <taxon>Cytophagales</taxon>
        <taxon>Hymenobacteraceae</taxon>
        <taxon>Hymenobacter</taxon>
    </lineage>
</organism>